<dbReference type="Gene3D" id="6.10.340.10">
    <property type="match status" value="1"/>
</dbReference>
<sequence length="487" mass="52101">MNRRRWAGLHWGLRGRLLVAFVLLGAITAAGVAGGIYVQASNVILQKAQDTAVVELTGQVEELFPLHDLPPSQVRLDEIADSLSDRDDTAMAVYGDRASRRSLGPAMISPELRQAVRDGRVAWQRVSYWGEPAVVIGTRLDLTHPNGSPTPSGLEVFTVRSLLPEQQSINRLASMAALTGGLSLVLAMVLALLAANGVLRPVRELGRGAKRLGEGQLATRVEVRGADELADVATTFNETAASLERHVGELRRMEADARRFVADVSHELRTPLAAMTAVADVLDEEAAGLTGDVATAAGLVSQETRNLTRLVNDLVEVSRFDSGAAALALDDVDVAAAVRATLRSRGWVDQVELDLPRDVRARLDPRRLDVIVANLVGNALRHGAPPVTVRLRAEPAWIIVEVGDRGPGVDEQILPHVFSRFFKADTARARSAGSGLGLAIAWENARLHQDGAHRGSLVVANRPDGGALFTLSLPRDARAGAAPESAR</sequence>
<evidence type="ECO:0000259" key="15">
    <source>
        <dbReference type="PROSITE" id="PS50885"/>
    </source>
</evidence>
<dbReference type="CDD" id="cd00082">
    <property type="entry name" value="HisKA"/>
    <property type="match status" value="1"/>
</dbReference>
<dbReference type="InterPro" id="IPR003661">
    <property type="entry name" value="HisK_dim/P_dom"/>
</dbReference>
<evidence type="ECO:0000256" key="9">
    <source>
        <dbReference type="ARBA" id="ARBA00022840"/>
    </source>
</evidence>
<dbReference type="FunFam" id="1.10.287.130:FF:000010">
    <property type="entry name" value="Two-component sensor histidine kinase"/>
    <property type="match status" value="1"/>
</dbReference>
<evidence type="ECO:0000256" key="7">
    <source>
        <dbReference type="ARBA" id="ARBA00022741"/>
    </source>
</evidence>
<dbReference type="InterPro" id="IPR005467">
    <property type="entry name" value="His_kinase_dom"/>
</dbReference>
<dbReference type="Proteomes" id="UP000243799">
    <property type="component" value="Unassembled WGS sequence"/>
</dbReference>
<dbReference type="SUPFAM" id="SSF158472">
    <property type="entry name" value="HAMP domain-like"/>
    <property type="match status" value="1"/>
</dbReference>
<dbReference type="InterPro" id="IPR036890">
    <property type="entry name" value="HATPase_C_sf"/>
</dbReference>
<dbReference type="Pfam" id="PF00512">
    <property type="entry name" value="HisKA"/>
    <property type="match status" value="1"/>
</dbReference>
<dbReference type="OrthoDB" id="9786919at2"/>
<evidence type="ECO:0000256" key="2">
    <source>
        <dbReference type="ARBA" id="ARBA00004236"/>
    </source>
</evidence>
<dbReference type="CDD" id="cd06225">
    <property type="entry name" value="HAMP"/>
    <property type="match status" value="1"/>
</dbReference>
<dbReference type="GO" id="GO:0005886">
    <property type="term" value="C:plasma membrane"/>
    <property type="evidence" value="ECO:0007669"/>
    <property type="project" value="UniProtKB-SubCell"/>
</dbReference>
<dbReference type="GO" id="GO:0000155">
    <property type="term" value="F:phosphorelay sensor kinase activity"/>
    <property type="evidence" value="ECO:0007669"/>
    <property type="project" value="InterPro"/>
</dbReference>
<dbReference type="STRING" id="490629.SAMN05216266_11189"/>
<organism evidence="16 17">
    <name type="scientific">Amycolatopsis marina</name>
    <dbReference type="NCBI Taxonomy" id="490629"/>
    <lineage>
        <taxon>Bacteria</taxon>
        <taxon>Bacillati</taxon>
        <taxon>Actinomycetota</taxon>
        <taxon>Actinomycetes</taxon>
        <taxon>Pseudonocardiales</taxon>
        <taxon>Pseudonocardiaceae</taxon>
        <taxon>Amycolatopsis</taxon>
    </lineage>
</organism>
<dbReference type="SUPFAM" id="SSF47384">
    <property type="entry name" value="Homodimeric domain of signal transducing histidine kinase"/>
    <property type="match status" value="1"/>
</dbReference>
<evidence type="ECO:0000256" key="8">
    <source>
        <dbReference type="ARBA" id="ARBA00022777"/>
    </source>
</evidence>
<comment type="subcellular location">
    <subcellularLocation>
        <location evidence="2">Cell membrane</location>
    </subcellularLocation>
</comment>
<comment type="catalytic activity">
    <reaction evidence="1">
        <text>ATP + protein L-histidine = ADP + protein N-phospho-L-histidine.</text>
        <dbReference type="EC" id="2.7.13.3"/>
    </reaction>
</comment>
<feature type="domain" description="HAMP" evidence="15">
    <location>
        <begin position="196"/>
        <end position="248"/>
    </location>
</feature>
<dbReference type="RefSeq" id="WP_091674573.1">
    <property type="nucleotide sequence ID" value="NZ_FOKG01000011.1"/>
</dbReference>
<dbReference type="InterPro" id="IPR004358">
    <property type="entry name" value="Sig_transdc_His_kin-like_C"/>
</dbReference>
<keyword evidence="4" id="KW-0597">Phosphoprotein</keyword>
<keyword evidence="7" id="KW-0547">Nucleotide-binding</keyword>
<protein>
    <recommendedName>
        <fullName evidence="12">Sensor-like histidine kinase SenX3</fullName>
        <ecNumber evidence="3">2.7.13.3</ecNumber>
    </recommendedName>
</protein>
<dbReference type="SMART" id="SM00387">
    <property type="entry name" value="HATPase_c"/>
    <property type="match status" value="1"/>
</dbReference>
<dbReference type="PANTHER" id="PTHR42878:SF7">
    <property type="entry name" value="SENSOR HISTIDINE KINASE GLRK"/>
    <property type="match status" value="1"/>
</dbReference>
<evidence type="ECO:0000256" key="4">
    <source>
        <dbReference type="ARBA" id="ARBA00022553"/>
    </source>
</evidence>
<evidence type="ECO:0000313" key="16">
    <source>
        <dbReference type="EMBL" id="SFB43359.1"/>
    </source>
</evidence>
<evidence type="ECO:0000256" key="6">
    <source>
        <dbReference type="ARBA" id="ARBA00022692"/>
    </source>
</evidence>
<reference evidence="17" key="1">
    <citation type="submission" date="2016-10" db="EMBL/GenBank/DDBJ databases">
        <authorList>
            <person name="Varghese N."/>
            <person name="Submissions S."/>
        </authorList>
    </citation>
    <scope>NUCLEOTIDE SEQUENCE [LARGE SCALE GENOMIC DNA]</scope>
    <source>
        <strain evidence="17">CGMCC 4.3568</strain>
    </source>
</reference>
<evidence type="ECO:0000256" key="5">
    <source>
        <dbReference type="ARBA" id="ARBA00022679"/>
    </source>
</evidence>
<name>A0A1I1AZ34_9PSEU</name>
<dbReference type="SUPFAM" id="SSF55874">
    <property type="entry name" value="ATPase domain of HSP90 chaperone/DNA topoisomerase II/histidine kinase"/>
    <property type="match status" value="1"/>
</dbReference>
<gene>
    <name evidence="16" type="ORF">SAMN05216266_11189</name>
</gene>
<dbReference type="PROSITE" id="PS50109">
    <property type="entry name" value="HIS_KIN"/>
    <property type="match status" value="1"/>
</dbReference>
<evidence type="ECO:0000256" key="13">
    <source>
        <dbReference type="SAM" id="Phobius"/>
    </source>
</evidence>
<dbReference type="SMART" id="SM00388">
    <property type="entry name" value="HisKA"/>
    <property type="match status" value="1"/>
</dbReference>
<dbReference type="PROSITE" id="PS50885">
    <property type="entry name" value="HAMP"/>
    <property type="match status" value="1"/>
</dbReference>
<keyword evidence="6 13" id="KW-0812">Transmembrane</keyword>
<dbReference type="EMBL" id="FOKG01000011">
    <property type="protein sequence ID" value="SFB43359.1"/>
    <property type="molecule type" value="Genomic_DNA"/>
</dbReference>
<dbReference type="AlphaFoldDB" id="A0A1I1AZ34"/>
<accession>A0A1I1AZ34</accession>
<evidence type="ECO:0000256" key="10">
    <source>
        <dbReference type="ARBA" id="ARBA00022989"/>
    </source>
</evidence>
<dbReference type="Pfam" id="PF02518">
    <property type="entry name" value="HATPase_c"/>
    <property type="match status" value="1"/>
</dbReference>
<keyword evidence="11" id="KW-0902">Two-component regulatory system</keyword>
<evidence type="ECO:0000256" key="3">
    <source>
        <dbReference type="ARBA" id="ARBA00012438"/>
    </source>
</evidence>
<keyword evidence="5" id="KW-0808">Transferase</keyword>
<dbReference type="InterPro" id="IPR003660">
    <property type="entry name" value="HAMP_dom"/>
</dbReference>
<dbReference type="PRINTS" id="PR00344">
    <property type="entry name" value="BCTRLSENSOR"/>
</dbReference>
<keyword evidence="17" id="KW-1185">Reference proteome</keyword>
<evidence type="ECO:0000256" key="11">
    <source>
        <dbReference type="ARBA" id="ARBA00023012"/>
    </source>
</evidence>
<keyword evidence="8 16" id="KW-0418">Kinase</keyword>
<dbReference type="GO" id="GO:0007234">
    <property type="term" value="P:osmosensory signaling via phosphorelay pathway"/>
    <property type="evidence" value="ECO:0007669"/>
    <property type="project" value="TreeGrafter"/>
</dbReference>
<evidence type="ECO:0000313" key="17">
    <source>
        <dbReference type="Proteomes" id="UP000243799"/>
    </source>
</evidence>
<dbReference type="GO" id="GO:0005524">
    <property type="term" value="F:ATP binding"/>
    <property type="evidence" value="ECO:0007669"/>
    <property type="project" value="UniProtKB-KW"/>
</dbReference>
<dbReference type="GO" id="GO:0000156">
    <property type="term" value="F:phosphorelay response regulator activity"/>
    <property type="evidence" value="ECO:0007669"/>
    <property type="project" value="TreeGrafter"/>
</dbReference>
<evidence type="ECO:0000259" key="14">
    <source>
        <dbReference type="PROSITE" id="PS50109"/>
    </source>
</evidence>
<dbReference type="InterPro" id="IPR036097">
    <property type="entry name" value="HisK_dim/P_sf"/>
</dbReference>
<dbReference type="GO" id="GO:0030295">
    <property type="term" value="F:protein kinase activator activity"/>
    <property type="evidence" value="ECO:0007669"/>
    <property type="project" value="TreeGrafter"/>
</dbReference>
<feature type="transmembrane region" description="Helical" evidence="13">
    <location>
        <begin position="172"/>
        <end position="195"/>
    </location>
</feature>
<dbReference type="SMART" id="SM00304">
    <property type="entry name" value="HAMP"/>
    <property type="match status" value="1"/>
</dbReference>
<keyword evidence="13" id="KW-0472">Membrane</keyword>
<proteinExistence type="predicted"/>
<dbReference type="EC" id="2.7.13.3" evidence="3"/>
<keyword evidence="9" id="KW-0067">ATP-binding</keyword>
<dbReference type="Pfam" id="PF00672">
    <property type="entry name" value="HAMP"/>
    <property type="match status" value="1"/>
</dbReference>
<dbReference type="PANTHER" id="PTHR42878">
    <property type="entry name" value="TWO-COMPONENT HISTIDINE KINASE"/>
    <property type="match status" value="1"/>
</dbReference>
<dbReference type="Gene3D" id="3.30.565.10">
    <property type="entry name" value="Histidine kinase-like ATPase, C-terminal domain"/>
    <property type="match status" value="1"/>
</dbReference>
<keyword evidence="10 13" id="KW-1133">Transmembrane helix</keyword>
<dbReference type="InterPro" id="IPR003594">
    <property type="entry name" value="HATPase_dom"/>
</dbReference>
<dbReference type="InterPro" id="IPR050351">
    <property type="entry name" value="BphY/WalK/GraS-like"/>
</dbReference>
<evidence type="ECO:0000256" key="1">
    <source>
        <dbReference type="ARBA" id="ARBA00000085"/>
    </source>
</evidence>
<evidence type="ECO:0000256" key="12">
    <source>
        <dbReference type="ARBA" id="ARBA00039401"/>
    </source>
</evidence>
<feature type="domain" description="Histidine kinase" evidence="14">
    <location>
        <begin position="263"/>
        <end position="477"/>
    </location>
</feature>
<dbReference type="Gene3D" id="1.10.287.130">
    <property type="match status" value="1"/>
</dbReference>